<keyword evidence="3" id="KW-1185">Reference proteome</keyword>
<reference evidence="2 3" key="1">
    <citation type="submission" date="2024-01" db="EMBL/GenBank/DDBJ databases">
        <title>A draft genome for a cacao thread blight-causing isolate of Paramarasmius palmivorus.</title>
        <authorList>
            <person name="Baruah I.K."/>
            <person name="Bukari Y."/>
            <person name="Amoako-Attah I."/>
            <person name="Meinhardt L.W."/>
            <person name="Bailey B.A."/>
            <person name="Cohen S.P."/>
        </authorList>
    </citation>
    <scope>NUCLEOTIDE SEQUENCE [LARGE SCALE GENOMIC DNA]</scope>
    <source>
        <strain evidence="2 3">GH-12</strain>
    </source>
</reference>
<evidence type="ECO:0000313" key="3">
    <source>
        <dbReference type="Proteomes" id="UP001383192"/>
    </source>
</evidence>
<proteinExistence type="predicted"/>
<feature type="region of interest" description="Disordered" evidence="1">
    <location>
        <begin position="178"/>
        <end position="225"/>
    </location>
</feature>
<dbReference type="Proteomes" id="UP001383192">
    <property type="component" value="Unassembled WGS sequence"/>
</dbReference>
<name>A0AAW0DBL6_9AGAR</name>
<accession>A0AAW0DBL6</accession>
<evidence type="ECO:0000256" key="1">
    <source>
        <dbReference type="SAM" id="MobiDB-lite"/>
    </source>
</evidence>
<feature type="compositionally biased region" description="Acidic residues" evidence="1">
    <location>
        <begin position="184"/>
        <end position="202"/>
    </location>
</feature>
<feature type="region of interest" description="Disordered" evidence="1">
    <location>
        <begin position="78"/>
        <end position="98"/>
    </location>
</feature>
<evidence type="ECO:0000313" key="2">
    <source>
        <dbReference type="EMBL" id="KAK7049905.1"/>
    </source>
</evidence>
<protein>
    <submittedName>
        <fullName evidence="2">Uncharacterized protein</fullName>
    </submittedName>
</protein>
<dbReference type="EMBL" id="JAYKXP010000015">
    <property type="protein sequence ID" value="KAK7049905.1"/>
    <property type="molecule type" value="Genomic_DNA"/>
</dbReference>
<feature type="compositionally biased region" description="Basic and acidic residues" evidence="1">
    <location>
        <begin position="79"/>
        <end position="98"/>
    </location>
</feature>
<organism evidence="2 3">
    <name type="scientific">Paramarasmius palmivorus</name>
    <dbReference type="NCBI Taxonomy" id="297713"/>
    <lineage>
        <taxon>Eukaryota</taxon>
        <taxon>Fungi</taxon>
        <taxon>Dikarya</taxon>
        <taxon>Basidiomycota</taxon>
        <taxon>Agaricomycotina</taxon>
        <taxon>Agaricomycetes</taxon>
        <taxon>Agaricomycetidae</taxon>
        <taxon>Agaricales</taxon>
        <taxon>Marasmiineae</taxon>
        <taxon>Marasmiaceae</taxon>
        <taxon>Paramarasmius</taxon>
    </lineage>
</organism>
<sequence>MSFRVLLSSLVPHLLTPAVLRLSKKAIRRVRFVDEALHSAWVEWAEVVVGVREVYFQYANTPYRELSRRTCGRAGCGGVKDKDAGTSEDSSKAEPEVEVGKGVPVCTCGTKDKDAGTGEDFSKVESEVEVSKDARAYVPCGVKDKDAEADEDGLKVESEVEGEDVEQDYVYIQMDADGKVKDAEEMDDHVEADAQGETEVPEESNSSGKMEDAERPGGASGASSKKEVRLKLLYRFSRGWRFLIVL</sequence>
<dbReference type="AlphaFoldDB" id="A0AAW0DBL6"/>
<gene>
    <name evidence="2" type="ORF">VNI00_005335</name>
</gene>
<comment type="caution">
    <text evidence="2">The sequence shown here is derived from an EMBL/GenBank/DDBJ whole genome shotgun (WGS) entry which is preliminary data.</text>
</comment>